<dbReference type="EMBL" id="JAEPRC010000104">
    <property type="protein sequence ID" value="KAG2209008.1"/>
    <property type="molecule type" value="Genomic_DNA"/>
</dbReference>
<evidence type="ECO:0000256" key="1">
    <source>
        <dbReference type="SAM" id="MobiDB-lite"/>
    </source>
</evidence>
<organism evidence="2 3">
    <name type="scientific">Mucor plumbeus</name>
    <dbReference type="NCBI Taxonomy" id="97098"/>
    <lineage>
        <taxon>Eukaryota</taxon>
        <taxon>Fungi</taxon>
        <taxon>Fungi incertae sedis</taxon>
        <taxon>Mucoromycota</taxon>
        <taxon>Mucoromycotina</taxon>
        <taxon>Mucoromycetes</taxon>
        <taxon>Mucorales</taxon>
        <taxon>Mucorineae</taxon>
        <taxon>Mucoraceae</taxon>
        <taxon>Mucor</taxon>
    </lineage>
</organism>
<dbReference type="OrthoDB" id="2280777at2759"/>
<sequence length="234" mass="26497">MEDSIQQKHREEIPVKKTNHTPNRLQNNLNDENKAYLVEFFDDSPSVIIQDAVDNLTKSFEGLEIKKSRVAEFMKEECNLSIKVVTRHLATRNSSKTLEARTQFVEKWNCVFLDESSFDINMRRLRAWLQRGIQAIIESPSARAVSHTIINVISAFVVVDVSIRDPGNVKKRKVVGATKRKAAGDAVSAIPKGTTASHYVQFISDTLDIMDEFPNMKGFHIVMDNAPIMILLIL</sequence>
<name>A0A8H7RG05_9FUNG</name>
<dbReference type="InterPro" id="IPR036397">
    <property type="entry name" value="RNaseH_sf"/>
</dbReference>
<keyword evidence="3" id="KW-1185">Reference proteome</keyword>
<feature type="compositionally biased region" description="Basic and acidic residues" evidence="1">
    <location>
        <begin position="1"/>
        <end position="15"/>
    </location>
</feature>
<reference evidence="2" key="1">
    <citation type="submission" date="2020-12" db="EMBL/GenBank/DDBJ databases">
        <title>Metabolic potential, ecology and presence of endohyphal bacteria is reflected in genomic diversity of Mucoromycotina.</title>
        <authorList>
            <person name="Muszewska A."/>
            <person name="Okrasinska A."/>
            <person name="Steczkiewicz K."/>
            <person name="Drgas O."/>
            <person name="Orlowska M."/>
            <person name="Perlinska-Lenart U."/>
            <person name="Aleksandrzak-Piekarczyk T."/>
            <person name="Szatraj K."/>
            <person name="Zielenkiewicz U."/>
            <person name="Pilsyk S."/>
            <person name="Malc E."/>
            <person name="Mieczkowski P."/>
            <person name="Kruszewska J.S."/>
            <person name="Biernat P."/>
            <person name="Pawlowska J."/>
        </authorList>
    </citation>
    <scope>NUCLEOTIDE SEQUENCE</scope>
    <source>
        <strain evidence="2">CBS 226.32</strain>
    </source>
</reference>
<evidence type="ECO:0000313" key="2">
    <source>
        <dbReference type="EMBL" id="KAG2209008.1"/>
    </source>
</evidence>
<proteinExistence type="predicted"/>
<accession>A0A8H7RG05</accession>
<dbReference type="Gene3D" id="3.30.420.10">
    <property type="entry name" value="Ribonuclease H-like superfamily/Ribonuclease H"/>
    <property type="match status" value="1"/>
</dbReference>
<evidence type="ECO:0000313" key="3">
    <source>
        <dbReference type="Proteomes" id="UP000650833"/>
    </source>
</evidence>
<gene>
    <name evidence="2" type="ORF">INT46_000778</name>
</gene>
<comment type="caution">
    <text evidence="2">The sequence shown here is derived from an EMBL/GenBank/DDBJ whole genome shotgun (WGS) entry which is preliminary data.</text>
</comment>
<dbReference type="AlphaFoldDB" id="A0A8H7RG05"/>
<protein>
    <submittedName>
        <fullName evidence="2">Uncharacterized protein</fullName>
    </submittedName>
</protein>
<feature type="region of interest" description="Disordered" evidence="1">
    <location>
        <begin position="1"/>
        <end position="23"/>
    </location>
</feature>
<dbReference type="Proteomes" id="UP000650833">
    <property type="component" value="Unassembled WGS sequence"/>
</dbReference>
<dbReference type="GO" id="GO:0003676">
    <property type="term" value="F:nucleic acid binding"/>
    <property type="evidence" value="ECO:0007669"/>
    <property type="project" value="InterPro"/>
</dbReference>